<organism evidence="1 2">
    <name type="scientific">Pseudoduganella aquatica</name>
    <dbReference type="NCBI Taxonomy" id="2660641"/>
    <lineage>
        <taxon>Bacteria</taxon>
        <taxon>Pseudomonadati</taxon>
        <taxon>Pseudomonadota</taxon>
        <taxon>Betaproteobacteria</taxon>
        <taxon>Burkholderiales</taxon>
        <taxon>Oxalobacteraceae</taxon>
        <taxon>Telluria group</taxon>
        <taxon>Pseudoduganella</taxon>
    </lineage>
</organism>
<dbReference type="Proteomes" id="UP000450676">
    <property type="component" value="Unassembled WGS sequence"/>
</dbReference>
<dbReference type="AlphaFoldDB" id="A0A7X4HC28"/>
<dbReference type="EMBL" id="WWCU01000012">
    <property type="protein sequence ID" value="MYN08179.1"/>
    <property type="molecule type" value="Genomic_DNA"/>
</dbReference>
<name>A0A7X4HC28_9BURK</name>
<dbReference type="RefSeq" id="WP_161072512.1">
    <property type="nucleotide sequence ID" value="NZ_WWCU01000012.1"/>
</dbReference>
<sequence length="97" mass="10568">MTPEHDRREKSQATSETSGWHSLEYVVRQALEVQRDIGTAAAEDFLNSIGVNQGVIARVLGPEGKIRVADQQGLAPTLAVSDLPVSSPRAYFRHGLI</sequence>
<evidence type="ECO:0000313" key="2">
    <source>
        <dbReference type="Proteomes" id="UP000450676"/>
    </source>
</evidence>
<accession>A0A7X4HC28</accession>
<comment type="caution">
    <text evidence="1">The sequence shown here is derived from an EMBL/GenBank/DDBJ whole genome shotgun (WGS) entry which is preliminary data.</text>
</comment>
<keyword evidence="2" id="KW-1185">Reference proteome</keyword>
<proteinExistence type="predicted"/>
<reference evidence="1 2" key="1">
    <citation type="submission" date="2019-12" db="EMBL/GenBank/DDBJ databases">
        <title>Novel species isolated from a subtropical stream in China.</title>
        <authorList>
            <person name="Lu H."/>
        </authorList>
    </citation>
    <scope>NUCLEOTIDE SEQUENCE [LARGE SCALE GENOMIC DNA]</scope>
    <source>
        <strain evidence="1 2">FT127W</strain>
    </source>
</reference>
<evidence type="ECO:0000313" key="1">
    <source>
        <dbReference type="EMBL" id="MYN08179.1"/>
    </source>
</evidence>
<protein>
    <submittedName>
        <fullName evidence="1">Uncharacterized protein</fullName>
    </submittedName>
</protein>
<gene>
    <name evidence="1" type="ORF">GTP77_12635</name>
</gene>